<dbReference type="EC" id="3.1.3.1" evidence="3"/>
<dbReference type="PANTHER" id="PTHR33987">
    <property type="entry name" value="CALCINEURIN-LIKE METALLO-PHOSPHOESTERASE SUPERFAMILY PROTEIN"/>
    <property type="match status" value="1"/>
</dbReference>
<accession>A0A518G8E3</accession>
<organism evidence="3 4">
    <name type="scientific">Aureliella helgolandensis</name>
    <dbReference type="NCBI Taxonomy" id="2527968"/>
    <lineage>
        <taxon>Bacteria</taxon>
        <taxon>Pseudomonadati</taxon>
        <taxon>Planctomycetota</taxon>
        <taxon>Planctomycetia</taxon>
        <taxon>Pirellulales</taxon>
        <taxon>Pirellulaceae</taxon>
        <taxon>Aureliella</taxon>
    </lineage>
</organism>
<sequence length="351" mass="40176" precursor="true">MIYQRLCFVLLAVPLAVIAPAVRPPVSHGQDAPLRRILFGSCIQQDEPTPIFHTMLETEPQLLLLLGDNIYADTSDNQVMRDKYQRLAKNRAFLELRSSCPLMATWDDHDFGINDGGAAFASRDQAQVAFLDFWDTPLNSPKRAQAGVYDSKIFGPPGKRIQVIMLDTRYFRSPLKVGERRVGGPYEPDDDREKTMLGDMQWHWLERQLREPAELRIIASSIQFVAESAGQEAWANLPHERRRMIDLIQSTGAKGVLFVSGDRHWAELSIERERVPYPLLDATSSSFNQKHPRGTPTKNRFRAVDQTYHHENFGILTIDWDKADPQIKLEIRNIANVAQIQWHIRLSELQP</sequence>
<dbReference type="AlphaFoldDB" id="A0A518G8E3"/>
<dbReference type="InterPro" id="IPR018946">
    <property type="entry name" value="PhoD-like_MPP"/>
</dbReference>
<reference evidence="3 4" key="1">
    <citation type="submission" date="2019-02" db="EMBL/GenBank/DDBJ databases">
        <title>Deep-cultivation of Planctomycetes and their phenomic and genomic characterization uncovers novel biology.</title>
        <authorList>
            <person name="Wiegand S."/>
            <person name="Jogler M."/>
            <person name="Boedeker C."/>
            <person name="Pinto D."/>
            <person name="Vollmers J."/>
            <person name="Rivas-Marin E."/>
            <person name="Kohn T."/>
            <person name="Peeters S.H."/>
            <person name="Heuer A."/>
            <person name="Rast P."/>
            <person name="Oberbeckmann S."/>
            <person name="Bunk B."/>
            <person name="Jeske O."/>
            <person name="Meyerdierks A."/>
            <person name="Storesund J.E."/>
            <person name="Kallscheuer N."/>
            <person name="Luecker S."/>
            <person name="Lage O.M."/>
            <person name="Pohl T."/>
            <person name="Merkel B.J."/>
            <person name="Hornburger P."/>
            <person name="Mueller R.-W."/>
            <person name="Bruemmer F."/>
            <person name="Labrenz M."/>
            <person name="Spormann A.M."/>
            <person name="Op den Camp H."/>
            <person name="Overmann J."/>
            <person name="Amann R."/>
            <person name="Jetten M.S.M."/>
            <person name="Mascher T."/>
            <person name="Medema M.H."/>
            <person name="Devos D.P."/>
            <person name="Kaster A.-K."/>
            <person name="Ovreas L."/>
            <person name="Rohde M."/>
            <person name="Galperin M.Y."/>
            <person name="Jogler C."/>
        </authorList>
    </citation>
    <scope>NUCLEOTIDE SEQUENCE [LARGE SCALE GENOMIC DNA]</scope>
    <source>
        <strain evidence="3 4">Q31a</strain>
    </source>
</reference>
<dbReference type="GO" id="GO:0004035">
    <property type="term" value="F:alkaline phosphatase activity"/>
    <property type="evidence" value="ECO:0007669"/>
    <property type="project" value="UniProtKB-EC"/>
</dbReference>
<feature type="chain" id="PRO_5021767556" evidence="1">
    <location>
        <begin position="22"/>
        <end position="351"/>
    </location>
</feature>
<dbReference type="SUPFAM" id="SSF56300">
    <property type="entry name" value="Metallo-dependent phosphatases"/>
    <property type="match status" value="1"/>
</dbReference>
<feature type="signal peptide" evidence="1">
    <location>
        <begin position="1"/>
        <end position="21"/>
    </location>
</feature>
<dbReference type="InterPro" id="IPR029052">
    <property type="entry name" value="Metallo-depent_PP-like"/>
</dbReference>
<evidence type="ECO:0000313" key="4">
    <source>
        <dbReference type="Proteomes" id="UP000318017"/>
    </source>
</evidence>
<evidence type="ECO:0000313" key="3">
    <source>
        <dbReference type="EMBL" id="QDV24862.1"/>
    </source>
</evidence>
<keyword evidence="4" id="KW-1185">Reference proteome</keyword>
<keyword evidence="3" id="KW-0378">Hydrolase</keyword>
<dbReference type="InterPro" id="IPR038607">
    <property type="entry name" value="PhoD-like_sf"/>
</dbReference>
<evidence type="ECO:0000259" key="2">
    <source>
        <dbReference type="Pfam" id="PF09423"/>
    </source>
</evidence>
<dbReference type="EMBL" id="CP036298">
    <property type="protein sequence ID" value="QDV24862.1"/>
    <property type="molecule type" value="Genomic_DNA"/>
</dbReference>
<dbReference type="PANTHER" id="PTHR33987:SF1">
    <property type="entry name" value="CALCINEURIN-LIKE METALLO-PHOSPHOESTERASE SUPERFAMILY PROTEIN"/>
    <property type="match status" value="1"/>
</dbReference>
<dbReference type="RefSeq" id="WP_145079117.1">
    <property type="nucleotide sequence ID" value="NZ_CP036298.1"/>
</dbReference>
<dbReference type="Pfam" id="PF09423">
    <property type="entry name" value="PhoD"/>
    <property type="match status" value="1"/>
</dbReference>
<gene>
    <name evidence="3" type="primary">phoD_2</name>
    <name evidence="3" type="ORF">Q31a_31840</name>
</gene>
<name>A0A518G8E3_9BACT</name>
<dbReference type="KEGG" id="ahel:Q31a_31840"/>
<proteinExistence type="predicted"/>
<dbReference type="CDD" id="cd07389">
    <property type="entry name" value="MPP_PhoD"/>
    <property type="match status" value="1"/>
</dbReference>
<dbReference type="Gene3D" id="3.60.21.70">
    <property type="entry name" value="PhoD-like phosphatase"/>
    <property type="match status" value="1"/>
</dbReference>
<feature type="domain" description="PhoD-like phosphatase metallophosphatase" evidence="2">
    <location>
        <begin position="50"/>
        <end position="265"/>
    </location>
</feature>
<evidence type="ECO:0000256" key="1">
    <source>
        <dbReference type="SAM" id="SignalP"/>
    </source>
</evidence>
<dbReference type="Proteomes" id="UP000318017">
    <property type="component" value="Chromosome"/>
</dbReference>
<keyword evidence="1" id="KW-0732">Signal</keyword>
<dbReference type="OrthoDB" id="9815670at2"/>
<protein>
    <submittedName>
        <fullName evidence="3">Alkaline phosphatase D</fullName>
        <ecNumber evidence="3">3.1.3.1</ecNumber>
    </submittedName>
</protein>